<sequence>MHLFKQLSIVFVLKIISSAEFIIYAILKLVYGYQATEKGTDLCRFSAFTLVPFCRISLLYISVLATLRYLIVCHKKELRFKTWLIIAIVPILGIFLLFSISFYTKDASPSVSYTYCFAFTQPGIFSKVMLYLATIQVIIPCWISTYCYFCVGWAAYKRLNLMKQEAVNNSDERLLKAIKKEKFNLAIQILFVFAIYNVNYSLNYVTWAMKAAINYKRSILVDTIVVIQVHSTPFINPVVTIIFQPDINNEFKLFWIKVKLKIKKFFN</sequence>
<keyword evidence="3 5" id="KW-1133">Transmembrane helix</keyword>
<gene>
    <name evidence="7" type="ORF">CONCODRAFT_13309</name>
</gene>
<feature type="transmembrane region" description="Helical" evidence="5">
    <location>
        <begin position="128"/>
        <end position="156"/>
    </location>
</feature>
<name>A0A137NR43_CONC2</name>
<dbReference type="EMBL" id="KQ964951">
    <property type="protein sequence ID" value="KXN65192.1"/>
    <property type="molecule type" value="Genomic_DNA"/>
</dbReference>
<feature type="domain" description="G-protein coupled receptors family 1 profile" evidence="6">
    <location>
        <begin position="1"/>
        <end position="240"/>
    </location>
</feature>
<organism evidence="7 8">
    <name type="scientific">Conidiobolus coronatus (strain ATCC 28846 / CBS 209.66 / NRRL 28638)</name>
    <name type="common">Delacroixia coronata</name>
    <dbReference type="NCBI Taxonomy" id="796925"/>
    <lineage>
        <taxon>Eukaryota</taxon>
        <taxon>Fungi</taxon>
        <taxon>Fungi incertae sedis</taxon>
        <taxon>Zoopagomycota</taxon>
        <taxon>Entomophthoromycotina</taxon>
        <taxon>Entomophthoromycetes</taxon>
        <taxon>Entomophthorales</taxon>
        <taxon>Ancylistaceae</taxon>
        <taxon>Conidiobolus</taxon>
    </lineage>
</organism>
<evidence type="ECO:0000313" key="7">
    <source>
        <dbReference type="EMBL" id="KXN65192.1"/>
    </source>
</evidence>
<evidence type="ECO:0000256" key="4">
    <source>
        <dbReference type="ARBA" id="ARBA00023136"/>
    </source>
</evidence>
<evidence type="ECO:0000256" key="3">
    <source>
        <dbReference type="ARBA" id="ARBA00022989"/>
    </source>
</evidence>
<reference evidence="7 8" key="1">
    <citation type="journal article" date="2015" name="Genome Biol. Evol.">
        <title>Phylogenomic analyses indicate that early fungi evolved digesting cell walls of algal ancestors of land plants.</title>
        <authorList>
            <person name="Chang Y."/>
            <person name="Wang S."/>
            <person name="Sekimoto S."/>
            <person name="Aerts A.L."/>
            <person name="Choi C."/>
            <person name="Clum A."/>
            <person name="LaButti K.M."/>
            <person name="Lindquist E.A."/>
            <person name="Yee Ngan C."/>
            <person name="Ohm R.A."/>
            <person name="Salamov A.A."/>
            <person name="Grigoriev I.V."/>
            <person name="Spatafora J.W."/>
            <person name="Berbee M.L."/>
        </authorList>
    </citation>
    <scope>NUCLEOTIDE SEQUENCE [LARGE SCALE GENOMIC DNA]</scope>
    <source>
        <strain evidence="7 8">NRRL 28638</strain>
    </source>
</reference>
<evidence type="ECO:0000313" key="8">
    <source>
        <dbReference type="Proteomes" id="UP000070444"/>
    </source>
</evidence>
<feature type="transmembrane region" description="Helical" evidence="5">
    <location>
        <begin position="47"/>
        <end position="71"/>
    </location>
</feature>
<dbReference type="Proteomes" id="UP000070444">
    <property type="component" value="Unassembled WGS sequence"/>
</dbReference>
<dbReference type="SUPFAM" id="SSF81321">
    <property type="entry name" value="Family A G protein-coupled receptor-like"/>
    <property type="match status" value="1"/>
</dbReference>
<dbReference type="GO" id="GO:0016020">
    <property type="term" value="C:membrane"/>
    <property type="evidence" value="ECO:0007669"/>
    <property type="project" value="UniProtKB-SubCell"/>
</dbReference>
<dbReference type="CDD" id="cd00637">
    <property type="entry name" value="7tm_classA_rhodopsin-like"/>
    <property type="match status" value="1"/>
</dbReference>
<keyword evidence="4 5" id="KW-0472">Membrane</keyword>
<dbReference type="InterPro" id="IPR017452">
    <property type="entry name" value="GPCR_Rhodpsn_7TM"/>
</dbReference>
<feature type="transmembrane region" description="Helical" evidence="5">
    <location>
        <begin position="7"/>
        <end position="27"/>
    </location>
</feature>
<dbReference type="AlphaFoldDB" id="A0A137NR43"/>
<proteinExistence type="predicted"/>
<keyword evidence="2 5" id="KW-0812">Transmembrane</keyword>
<dbReference type="Gene3D" id="1.20.1070.10">
    <property type="entry name" value="Rhodopsin 7-helix transmembrane proteins"/>
    <property type="match status" value="1"/>
</dbReference>
<feature type="transmembrane region" description="Helical" evidence="5">
    <location>
        <begin position="183"/>
        <end position="202"/>
    </location>
</feature>
<evidence type="ECO:0000256" key="1">
    <source>
        <dbReference type="ARBA" id="ARBA00004370"/>
    </source>
</evidence>
<comment type="subcellular location">
    <subcellularLocation>
        <location evidence="1">Membrane</location>
    </subcellularLocation>
</comment>
<evidence type="ECO:0000259" key="6">
    <source>
        <dbReference type="PROSITE" id="PS50262"/>
    </source>
</evidence>
<accession>A0A137NR43</accession>
<evidence type="ECO:0000256" key="2">
    <source>
        <dbReference type="ARBA" id="ARBA00022692"/>
    </source>
</evidence>
<protein>
    <recommendedName>
        <fullName evidence="6">G-protein coupled receptors family 1 profile domain-containing protein</fullName>
    </recommendedName>
</protein>
<feature type="transmembrane region" description="Helical" evidence="5">
    <location>
        <begin position="83"/>
        <end position="103"/>
    </location>
</feature>
<evidence type="ECO:0000256" key="5">
    <source>
        <dbReference type="SAM" id="Phobius"/>
    </source>
</evidence>
<keyword evidence="8" id="KW-1185">Reference proteome</keyword>
<dbReference type="PROSITE" id="PS50262">
    <property type="entry name" value="G_PROTEIN_RECEP_F1_2"/>
    <property type="match status" value="1"/>
</dbReference>